<accession>A0A6B8VVT4</accession>
<dbReference type="RefSeq" id="WP_156226930.1">
    <property type="nucleotide sequence ID" value="NZ_CP046453.1"/>
</dbReference>
<protein>
    <submittedName>
        <fullName evidence="1">Uncharacterized protein</fullName>
    </submittedName>
</protein>
<organism evidence="1 2">
    <name type="scientific">Corynebacterium comes</name>
    <dbReference type="NCBI Taxonomy" id="2675218"/>
    <lineage>
        <taxon>Bacteria</taxon>
        <taxon>Bacillati</taxon>
        <taxon>Actinomycetota</taxon>
        <taxon>Actinomycetes</taxon>
        <taxon>Mycobacteriales</taxon>
        <taxon>Corynebacteriaceae</taxon>
        <taxon>Corynebacterium</taxon>
    </lineage>
</organism>
<reference evidence="1 2" key="1">
    <citation type="journal article" date="2021" name="Int. J. Syst. Evol. Microbiol.">
        <title>Classification of three corynebacterial strains isolated from a small paddock in North Rhine-Westphalia: proposal of &lt;i&gt;Corynebacterium kalinowskii&lt;/i&gt; sp. nov., &lt;i&gt;Corynebacterium comes&lt;/i&gt; sp. nov. and &lt;i&gt;Corynebacterium occultum&lt;/i&gt; sp. nov.</title>
        <authorList>
            <person name="Schaffert L."/>
            <person name="Ruwe M."/>
            <person name="Milse J."/>
            <person name="Hanuschka K."/>
            <person name="Ortseifen V."/>
            <person name="Droste J."/>
            <person name="Brandt D."/>
            <person name="Schl L."/>
            <person name="Kutter Y."/>
            <person name="Vinke S."/>
            <person name="Vieh P."/>
            <person name="Jacob L."/>
            <person name="L N.C."/>
            <person name="Schulte-Berndt E."/>
            <person name="Hain C."/>
            <person name="Linder M."/>
            <person name="Schmidt P."/>
            <person name="Wollenschl L."/>
            <person name="Luttermann T."/>
            <person name="Thieme E."/>
            <person name="Hassa J."/>
            <person name="Haak M."/>
            <person name="Wittchen M."/>
            <person name="Mentz A."/>
            <person name="Persicke M."/>
            <person name="Busche T."/>
            <person name="R C."/>
        </authorList>
    </citation>
    <scope>NUCLEOTIDE SEQUENCE [LARGE SCALE GENOMIC DNA]</scope>
    <source>
        <strain evidence="1 2">2019</strain>
    </source>
</reference>
<evidence type="ECO:0000313" key="2">
    <source>
        <dbReference type="Proteomes" id="UP000425178"/>
    </source>
</evidence>
<dbReference type="Proteomes" id="UP000425178">
    <property type="component" value="Chromosome"/>
</dbReference>
<keyword evidence="2" id="KW-1185">Reference proteome</keyword>
<dbReference type="KEGG" id="ccoe:CETAM_02535"/>
<gene>
    <name evidence="1" type="ORF">CETAM_02535</name>
</gene>
<sequence>MSELFLDHTGALQALNHLVADGEEQLARHISTSPALPATTAGRDFTDRGTAIAALLQRLHDVGAERIDAVRATAEAAASQVRVLRDVDKQLAADLGGER</sequence>
<proteinExistence type="predicted"/>
<evidence type="ECO:0000313" key="1">
    <source>
        <dbReference type="EMBL" id="QGU03787.1"/>
    </source>
</evidence>
<dbReference type="EMBL" id="CP046453">
    <property type="protein sequence ID" value="QGU03787.1"/>
    <property type="molecule type" value="Genomic_DNA"/>
</dbReference>
<name>A0A6B8VVT4_9CORY</name>
<dbReference type="AlphaFoldDB" id="A0A6B8VVT4"/>